<comment type="caution">
    <text evidence="1">The sequence shown here is derived from an EMBL/GenBank/DDBJ whole genome shotgun (WGS) entry which is preliminary data.</text>
</comment>
<reference evidence="2" key="1">
    <citation type="submission" date="2016-06" db="EMBL/GenBank/DDBJ databases">
        <authorList>
            <person name="Nascimento L."/>
            <person name="Pereira R.V."/>
            <person name="Martins L.F."/>
            <person name="Quaggio R.B."/>
            <person name="Silva A.M."/>
            <person name="Setubal J.C."/>
        </authorList>
    </citation>
    <scope>NUCLEOTIDE SEQUENCE [LARGE SCALE GENOMIC DNA]</scope>
</reference>
<dbReference type="Proteomes" id="UP000196475">
    <property type="component" value="Unassembled WGS sequence"/>
</dbReference>
<accession>A0A1Y3PSH8</accession>
<sequence>MKRVYWVLGLLLVVTVVVLTVQKNMPKQTLTDLDAMTAAGAALEEDVPESYLFDDYIIDQRQVRINDQVQDAIEVKMIYSHPETRERLQYVVYLDPESAELLGYGAKSVLAPAAQ</sequence>
<evidence type="ECO:0000313" key="1">
    <source>
        <dbReference type="EMBL" id="OUM88098.1"/>
    </source>
</evidence>
<dbReference type="AlphaFoldDB" id="A0A1Y3PSH8"/>
<organism evidence="1 2">
    <name type="scientific">Bacillus thermozeamaize</name>
    <dbReference type="NCBI Taxonomy" id="230954"/>
    <lineage>
        <taxon>Bacteria</taxon>
        <taxon>Bacillati</taxon>
        <taxon>Bacillota</taxon>
        <taxon>Bacilli</taxon>
        <taxon>Bacillales</taxon>
        <taxon>Bacillaceae</taxon>
        <taxon>Bacillus</taxon>
    </lineage>
</organism>
<proteinExistence type="predicted"/>
<dbReference type="EMBL" id="LZRT01000066">
    <property type="protein sequence ID" value="OUM88098.1"/>
    <property type="molecule type" value="Genomic_DNA"/>
</dbReference>
<gene>
    <name evidence="1" type="ORF">BAA01_13905</name>
</gene>
<protein>
    <submittedName>
        <fullName evidence="1">Uncharacterized protein</fullName>
    </submittedName>
</protein>
<name>A0A1Y3PSH8_9BACI</name>
<evidence type="ECO:0000313" key="2">
    <source>
        <dbReference type="Proteomes" id="UP000196475"/>
    </source>
</evidence>